<dbReference type="SUPFAM" id="SSF51658">
    <property type="entry name" value="Xylose isomerase-like"/>
    <property type="match status" value="1"/>
</dbReference>
<keyword evidence="2" id="KW-1185">Reference proteome</keyword>
<dbReference type="RefSeq" id="WP_126698326.1">
    <property type="nucleotide sequence ID" value="NZ_RWKW01000015.1"/>
</dbReference>
<reference evidence="1 2" key="1">
    <citation type="submission" date="2018-12" db="EMBL/GenBank/DDBJ databases">
        <title>Mesorhizobium carbonis sp. nov., isolated from coal mine water.</title>
        <authorList>
            <person name="Xin W."/>
            <person name="Xu Z."/>
            <person name="Xiang F."/>
            <person name="Zhang J."/>
            <person name="Xi L."/>
            <person name="Liu J."/>
        </authorList>
    </citation>
    <scope>NUCLEOTIDE SEQUENCE [LARGE SCALE GENOMIC DNA]</scope>
    <source>
        <strain evidence="1 2">B2.3</strain>
    </source>
</reference>
<evidence type="ECO:0000313" key="2">
    <source>
        <dbReference type="Proteomes" id="UP000278398"/>
    </source>
</evidence>
<name>A0A3S0A968_9HYPH</name>
<gene>
    <name evidence="1" type="ORF">EJC49_04785</name>
</gene>
<dbReference type="Proteomes" id="UP000278398">
    <property type="component" value="Unassembled WGS sequence"/>
</dbReference>
<dbReference type="AlphaFoldDB" id="A0A3S0A968"/>
<dbReference type="InterPro" id="IPR036237">
    <property type="entry name" value="Xyl_isomerase-like_sf"/>
</dbReference>
<comment type="caution">
    <text evidence="1">The sequence shown here is derived from an EMBL/GenBank/DDBJ whole genome shotgun (WGS) entry which is preliminary data.</text>
</comment>
<proteinExistence type="predicted"/>
<organism evidence="1 2">
    <name type="scientific">Aquibium carbonis</name>
    <dbReference type="NCBI Taxonomy" id="2495581"/>
    <lineage>
        <taxon>Bacteria</taxon>
        <taxon>Pseudomonadati</taxon>
        <taxon>Pseudomonadota</taxon>
        <taxon>Alphaproteobacteria</taxon>
        <taxon>Hyphomicrobiales</taxon>
        <taxon>Phyllobacteriaceae</taxon>
        <taxon>Aquibium</taxon>
    </lineage>
</organism>
<protein>
    <recommendedName>
        <fullName evidence="3">Sugar phosphate isomerase/epimerase</fullName>
    </recommendedName>
</protein>
<dbReference type="EMBL" id="RWKW01000015">
    <property type="protein sequence ID" value="RST87544.1"/>
    <property type="molecule type" value="Genomic_DNA"/>
</dbReference>
<accession>A0A3S0A968</accession>
<evidence type="ECO:0008006" key="3">
    <source>
        <dbReference type="Google" id="ProtNLM"/>
    </source>
</evidence>
<sequence length="68" mass="7095">MKTSIATVSISGDRRGKLAAIAAAGFDGAEIFENDFLAFDGSPAAVGREHESPVASLRRIMVETAGRT</sequence>
<evidence type="ECO:0000313" key="1">
    <source>
        <dbReference type="EMBL" id="RST87544.1"/>
    </source>
</evidence>